<dbReference type="AlphaFoldDB" id="A0A1U7MX87"/>
<dbReference type="SMART" id="SM00382">
    <property type="entry name" value="AAA"/>
    <property type="match status" value="1"/>
</dbReference>
<feature type="domain" description="AAA+ ATPase" evidence="2">
    <location>
        <begin position="93"/>
        <end position="290"/>
    </location>
</feature>
<dbReference type="SUPFAM" id="SSF52540">
    <property type="entry name" value="P-loop containing nucleoside triphosphate hydrolases"/>
    <property type="match status" value="1"/>
</dbReference>
<gene>
    <name evidence="3" type="ORF">BJP37_03910</name>
</gene>
<dbReference type="InterPro" id="IPR003959">
    <property type="entry name" value="ATPase_AAA_core"/>
</dbReference>
<feature type="compositionally biased region" description="Polar residues" evidence="1">
    <location>
        <begin position="21"/>
        <end position="35"/>
    </location>
</feature>
<sequence>MPKNPTSDQPDRRIYRGLTLTRGSLPTPEDQQQHLSRMPPPPPWRTFGLSVEQWREKAQSQNTQDIVRKINPKALGFVPTKQAVELVNAALCLRRPLLIEGNPGSGKTSLAYAVAAELGLPGPYRWSIVSRTTLKDGLYAYDAIGRLQEVSLLRQQVGNTERIKEPDIDIGNYLRLRPMGMAFHQSQPGRPAVLLIDEIDKSDIDMPNDLLHIFEEGFFEIPELSRLNNDSQKVLPYRSQSHDSDEKIEVEKGLIQCQEFPLVLMTSNEAREFPPAFLRRCLRLSLKQPETPEGFYKILENRFDAAHLKQLDQPARKLIKEFLGRINATDTTLATDQLLNAIYLLLQGDDLTEETRKDLLNTIFKSL</sequence>
<dbReference type="InterPro" id="IPR027417">
    <property type="entry name" value="P-loop_NTPase"/>
</dbReference>
<dbReference type="CDD" id="cd00009">
    <property type="entry name" value="AAA"/>
    <property type="match status" value="1"/>
</dbReference>
<feature type="region of interest" description="Disordered" evidence="1">
    <location>
        <begin position="1"/>
        <end position="43"/>
    </location>
</feature>
<evidence type="ECO:0000256" key="1">
    <source>
        <dbReference type="SAM" id="MobiDB-lite"/>
    </source>
</evidence>
<dbReference type="Proteomes" id="UP000186657">
    <property type="component" value="Unassembled WGS sequence"/>
</dbReference>
<dbReference type="RefSeq" id="WP_075896674.1">
    <property type="nucleotide sequence ID" value="NZ_MKZS01000001.1"/>
</dbReference>
<accession>A0A1U7MX87</accession>
<dbReference type="InterPro" id="IPR003593">
    <property type="entry name" value="AAA+_ATPase"/>
</dbReference>
<evidence type="ECO:0000259" key="2">
    <source>
        <dbReference type="SMART" id="SM00382"/>
    </source>
</evidence>
<proteinExistence type="predicted"/>
<dbReference type="GO" id="GO:0016887">
    <property type="term" value="F:ATP hydrolysis activity"/>
    <property type="evidence" value="ECO:0007669"/>
    <property type="project" value="InterPro"/>
</dbReference>
<organism evidence="3 4">
    <name type="scientific">Moorena bouillonii PNG</name>
    <dbReference type="NCBI Taxonomy" id="568701"/>
    <lineage>
        <taxon>Bacteria</taxon>
        <taxon>Bacillati</taxon>
        <taxon>Cyanobacteriota</taxon>
        <taxon>Cyanophyceae</taxon>
        <taxon>Coleofasciculales</taxon>
        <taxon>Coleofasciculaceae</taxon>
        <taxon>Moorena</taxon>
    </lineage>
</organism>
<dbReference type="GO" id="GO:0005524">
    <property type="term" value="F:ATP binding"/>
    <property type="evidence" value="ECO:0007669"/>
    <property type="project" value="InterPro"/>
</dbReference>
<keyword evidence="4" id="KW-1185">Reference proteome</keyword>
<reference evidence="3 4" key="1">
    <citation type="submission" date="2016-10" db="EMBL/GenBank/DDBJ databases">
        <title>Comparative genomics uncovers the prolific and rare metabolic potential of the cyanobacterial genus Moorea.</title>
        <authorList>
            <person name="Leao T."/>
            <person name="Castelao G."/>
            <person name="Korobeynikov A."/>
            <person name="Monroe E.A."/>
            <person name="Podell S."/>
            <person name="Glukhov E."/>
            <person name="Allen E."/>
            <person name="Gerwick W.H."/>
            <person name="Gerwick L."/>
        </authorList>
    </citation>
    <scope>NUCLEOTIDE SEQUENCE [LARGE SCALE GENOMIC DNA]</scope>
    <source>
        <strain evidence="3 4">PNG5-198</strain>
    </source>
</reference>
<dbReference type="Pfam" id="PF00004">
    <property type="entry name" value="AAA"/>
    <property type="match status" value="1"/>
</dbReference>
<dbReference type="Gene3D" id="3.40.50.300">
    <property type="entry name" value="P-loop containing nucleotide triphosphate hydrolases"/>
    <property type="match status" value="1"/>
</dbReference>
<dbReference type="EMBL" id="MKZS01000001">
    <property type="protein sequence ID" value="OLT58316.1"/>
    <property type="molecule type" value="Genomic_DNA"/>
</dbReference>
<protein>
    <submittedName>
        <fullName evidence="3">ATPase</fullName>
    </submittedName>
</protein>
<name>A0A1U7MX87_9CYAN</name>
<comment type="caution">
    <text evidence="3">The sequence shown here is derived from an EMBL/GenBank/DDBJ whole genome shotgun (WGS) entry which is preliminary data.</text>
</comment>
<evidence type="ECO:0000313" key="4">
    <source>
        <dbReference type="Proteomes" id="UP000186657"/>
    </source>
</evidence>
<evidence type="ECO:0000313" key="3">
    <source>
        <dbReference type="EMBL" id="OLT58316.1"/>
    </source>
</evidence>